<dbReference type="SUPFAM" id="SSF50692">
    <property type="entry name" value="ADC-like"/>
    <property type="match status" value="1"/>
</dbReference>
<dbReference type="GO" id="GO:0043546">
    <property type="term" value="F:molybdopterin cofactor binding"/>
    <property type="evidence" value="ECO:0007669"/>
    <property type="project" value="InterPro"/>
</dbReference>
<dbReference type="GO" id="GO:0051536">
    <property type="term" value="F:iron-sulfur cluster binding"/>
    <property type="evidence" value="ECO:0007669"/>
    <property type="project" value="UniProtKB-KW"/>
</dbReference>
<evidence type="ECO:0000313" key="9">
    <source>
        <dbReference type="Proteomes" id="UP000265882"/>
    </source>
</evidence>
<dbReference type="Pfam" id="PF01568">
    <property type="entry name" value="Molydop_binding"/>
    <property type="match status" value="1"/>
</dbReference>
<dbReference type="InterPro" id="IPR050612">
    <property type="entry name" value="Prok_Mopterin_Oxidored"/>
</dbReference>
<dbReference type="InterPro" id="IPR006656">
    <property type="entry name" value="Mopterin_OxRdtase"/>
</dbReference>
<keyword evidence="6" id="KW-0411">Iron-sulfur</keyword>
<keyword evidence="4" id="KW-0560">Oxidoreductase</keyword>
<evidence type="ECO:0000256" key="1">
    <source>
        <dbReference type="ARBA" id="ARBA00010312"/>
    </source>
</evidence>
<keyword evidence="2" id="KW-0479">Metal-binding</keyword>
<dbReference type="InterPro" id="IPR019546">
    <property type="entry name" value="TAT_signal_bac_arc"/>
</dbReference>
<evidence type="ECO:0000313" key="8">
    <source>
        <dbReference type="EMBL" id="RJP17647.1"/>
    </source>
</evidence>
<dbReference type="InterPro" id="IPR006311">
    <property type="entry name" value="TAT_signal"/>
</dbReference>
<dbReference type="Gene3D" id="3.40.50.12440">
    <property type="match status" value="5"/>
</dbReference>
<dbReference type="NCBIfam" id="TIGR01409">
    <property type="entry name" value="TAT_signal_seq"/>
    <property type="match status" value="1"/>
</dbReference>
<comment type="similarity">
    <text evidence="1">Belongs to the prokaryotic molybdopterin-containing oxidoreductase family.</text>
</comment>
<evidence type="ECO:0000256" key="5">
    <source>
        <dbReference type="ARBA" id="ARBA00023004"/>
    </source>
</evidence>
<evidence type="ECO:0000256" key="2">
    <source>
        <dbReference type="ARBA" id="ARBA00022723"/>
    </source>
</evidence>
<proteinExistence type="inferred from homology"/>
<reference evidence="8 9" key="1">
    <citation type="journal article" date="2017" name="ISME J.">
        <title>Energy and carbon metabolisms in a deep terrestrial subsurface fluid microbial community.</title>
        <authorList>
            <person name="Momper L."/>
            <person name="Jungbluth S.P."/>
            <person name="Lee M.D."/>
            <person name="Amend J.P."/>
        </authorList>
    </citation>
    <scope>NUCLEOTIDE SEQUENCE [LARGE SCALE GENOMIC DNA]</scope>
    <source>
        <strain evidence="8">SURF_5</strain>
    </source>
</reference>
<dbReference type="Pfam" id="PF00384">
    <property type="entry name" value="Molybdopterin"/>
    <property type="match status" value="1"/>
</dbReference>
<protein>
    <submittedName>
        <fullName evidence="8">Twin-arginine translocation signal domain-containing protein</fullName>
    </submittedName>
</protein>
<evidence type="ECO:0000256" key="4">
    <source>
        <dbReference type="ARBA" id="ARBA00023002"/>
    </source>
</evidence>
<comment type="caution">
    <text evidence="8">The sequence shown here is derived from an EMBL/GenBank/DDBJ whole genome shotgun (WGS) entry which is preliminary data.</text>
</comment>
<dbReference type="GO" id="GO:0016491">
    <property type="term" value="F:oxidoreductase activity"/>
    <property type="evidence" value="ECO:0007669"/>
    <property type="project" value="UniProtKB-KW"/>
</dbReference>
<dbReference type="InterPro" id="IPR009010">
    <property type="entry name" value="Asp_de-COase-like_dom_sf"/>
</dbReference>
<dbReference type="InterPro" id="IPR006963">
    <property type="entry name" value="Mopterin_OxRdtase_4Fe-4S_dom"/>
</dbReference>
<evidence type="ECO:0000259" key="7">
    <source>
        <dbReference type="PROSITE" id="PS51669"/>
    </source>
</evidence>
<dbReference type="PROSITE" id="PS51669">
    <property type="entry name" value="4FE4S_MOW_BIS_MGD"/>
    <property type="match status" value="1"/>
</dbReference>
<dbReference type="PANTHER" id="PTHR43742">
    <property type="entry name" value="TRIMETHYLAMINE-N-OXIDE REDUCTASE"/>
    <property type="match status" value="1"/>
</dbReference>
<dbReference type="AlphaFoldDB" id="A0A3A4N8V8"/>
<sequence>MRFTRRDFLKVSATTTAALALDSLGFLGGIAGATEKVFQEWKYGGWEDLHRTEWKWDKVTFGTHLVDCYPGNCLWRVYTKDGIVWREEQAGKYPVIDATGPDWNPRGCQKGCSFSNMMYNPDRVKYPMKRVGQRGEGKWKRISWEEAFDEICNNLINAIKTNGPESIIFEPGPGNGGWIHLMALWGFFQTLGATELDLDSTIGDFNKGVFETFGKFQFCDSVDGWFFGKLLLIWHMNPVYTRIPSYHFISEARYHGAEIITVAPDYSPSAIHADEWIPVEPGADAALGLGIAQVLVSQGNYDTAFVKEQTDLPLLIRTDTGKFLRETDLTGVGREDQFYFWNPAADAPIKAPRNTLALPCDPALEGNYSVRLKDGQSVEVRPAFALLREQLDKNYTPEQASKICGVNPDTIRRLAEKAWKAKGHVQILVGWNSAKYYHGDLMERAMCLLLALTGSVGNKGSGIRGWSESLFEGTELLWFERRDVGTLFQYGRWQLGRFVMKAKDPDLTDEIMRRESEKQWSRREGTMVPPAFLYYFHSGYRDTWNNKAWHCPTMKRPFEEYFNEAIERGWWQDLTRPYPDQQPLVYCYFGTSPARKNRGWLKNIYPSLWNKYKFIFTIETRWSTTALMSDMVLPGAGFYEKTDTRFPTPHVPWLTLTEAAVAPLGEAKEEWTIMRLLAERLRALAQETGHEKYKDRRGVTRDLSKIVDDVTFGRETADQALNDSLQMSAKQGSLPQDTNLATLRKEGIIRFTKISEIDVIASHLMTEIKPDEPIVPLTFHTGPKKIPYPTYNRRITFYIDHDWFLEAGEGFPVHKDNPRMGGNYPLRMTSGHQRWSIHSIWITDDTLARTHQGRPFMFMNPEDAQKRGIEDGDLVRVYNDFDDFKVHVKLTSAARSAQSDAGPRPGQVIIYHAWEPYQFEKWKSYDAAIPGMIKWLDLVGGYGHLDYYRWNWCTQPVDRAVSVEVEKAQAVG</sequence>
<keyword evidence="5" id="KW-0408">Iron</keyword>
<feature type="domain" description="4Fe-4S Mo/W bis-MGD-type" evidence="7">
    <location>
        <begin position="57"/>
        <end position="122"/>
    </location>
</feature>
<evidence type="ECO:0000256" key="3">
    <source>
        <dbReference type="ARBA" id="ARBA00022729"/>
    </source>
</evidence>
<accession>A0A3A4N8V8</accession>
<gene>
    <name evidence="8" type="ORF">C4520_16090</name>
</gene>
<dbReference type="SUPFAM" id="SSF53706">
    <property type="entry name" value="Formate dehydrogenase/DMSO reductase, domains 1-3"/>
    <property type="match status" value="1"/>
</dbReference>
<keyword evidence="3" id="KW-0732">Signal</keyword>
<dbReference type="EMBL" id="QZKU01000113">
    <property type="protein sequence ID" value="RJP17647.1"/>
    <property type="molecule type" value="Genomic_DNA"/>
</dbReference>
<dbReference type="InterPro" id="IPR006657">
    <property type="entry name" value="MoPterin_dinucl-bd_dom"/>
</dbReference>
<dbReference type="Proteomes" id="UP000265882">
    <property type="component" value="Unassembled WGS sequence"/>
</dbReference>
<name>A0A3A4N8V8_ABYX5</name>
<evidence type="ECO:0000256" key="6">
    <source>
        <dbReference type="ARBA" id="ARBA00023014"/>
    </source>
</evidence>
<dbReference type="PANTHER" id="PTHR43742:SF6">
    <property type="entry name" value="OXIDOREDUCTASE YYAE-RELATED"/>
    <property type="match status" value="1"/>
</dbReference>
<dbReference type="GO" id="GO:0046872">
    <property type="term" value="F:metal ion binding"/>
    <property type="evidence" value="ECO:0007669"/>
    <property type="project" value="UniProtKB-KW"/>
</dbReference>
<dbReference type="PROSITE" id="PS51318">
    <property type="entry name" value="TAT"/>
    <property type="match status" value="1"/>
</dbReference>
<organism evidence="8 9">
    <name type="scientific">Abyssobacteria bacterium (strain SURF_5)</name>
    <dbReference type="NCBI Taxonomy" id="2093360"/>
    <lineage>
        <taxon>Bacteria</taxon>
        <taxon>Pseudomonadati</taxon>
        <taxon>Candidatus Hydrogenedentota</taxon>
        <taxon>Candidatus Abyssobacteria</taxon>
    </lineage>
</organism>